<gene>
    <name evidence="1" type="ORF">AYBTSS11_LOCUS18240</name>
</gene>
<dbReference type="AlphaFoldDB" id="A0AA86VFJ1"/>
<accession>A0AA86VFJ1</accession>
<dbReference type="Gramene" id="rna-AYBTSS11_LOCUS18240">
    <property type="protein sequence ID" value="CAJ1960526.1"/>
    <property type="gene ID" value="gene-AYBTSS11_LOCUS18240"/>
</dbReference>
<organism evidence="1 2">
    <name type="scientific">Sphenostylis stenocarpa</name>
    <dbReference type="NCBI Taxonomy" id="92480"/>
    <lineage>
        <taxon>Eukaryota</taxon>
        <taxon>Viridiplantae</taxon>
        <taxon>Streptophyta</taxon>
        <taxon>Embryophyta</taxon>
        <taxon>Tracheophyta</taxon>
        <taxon>Spermatophyta</taxon>
        <taxon>Magnoliopsida</taxon>
        <taxon>eudicotyledons</taxon>
        <taxon>Gunneridae</taxon>
        <taxon>Pentapetalae</taxon>
        <taxon>rosids</taxon>
        <taxon>fabids</taxon>
        <taxon>Fabales</taxon>
        <taxon>Fabaceae</taxon>
        <taxon>Papilionoideae</taxon>
        <taxon>50 kb inversion clade</taxon>
        <taxon>NPAAA clade</taxon>
        <taxon>indigoferoid/millettioid clade</taxon>
        <taxon>Phaseoleae</taxon>
        <taxon>Sphenostylis</taxon>
    </lineage>
</organism>
<evidence type="ECO:0000313" key="2">
    <source>
        <dbReference type="Proteomes" id="UP001189624"/>
    </source>
</evidence>
<dbReference type="Proteomes" id="UP001189624">
    <property type="component" value="Chromosome 6"/>
</dbReference>
<name>A0AA86VFJ1_9FABA</name>
<proteinExistence type="predicted"/>
<dbReference type="EMBL" id="OY731403">
    <property type="protein sequence ID" value="CAJ1960526.1"/>
    <property type="molecule type" value="Genomic_DNA"/>
</dbReference>
<reference evidence="1" key="1">
    <citation type="submission" date="2023-10" db="EMBL/GenBank/DDBJ databases">
        <authorList>
            <person name="Domelevo Entfellner J.-B."/>
        </authorList>
    </citation>
    <scope>NUCLEOTIDE SEQUENCE</scope>
</reference>
<protein>
    <submittedName>
        <fullName evidence="1">Uncharacterized protein</fullName>
    </submittedName>
</protein>
<keyword evidence="2" id="KW-1185">Reference proteome</keyword>
<evidence type="ECO:0000313" key="1">
    <source>
        <dbReference type="EMBL" id="CAJ1960526.1"/>
    </source>
</evidence>
<sequence length="60" mass="6593">MKEKVCGVIHRERENSEMKHSCAWERVKVVKLKSGGGGALAASIVGLCWKLARKGNLNVE</sequence>